<protein>
    <submittedName>
        <fullName evidence="1">Uncharacterized protein</fullName>
    </submittedName>
</protein>
<dbReference type="EMBL" id="UINC01193209">
    <property type="protein sequence ID" value="SVE08707.1"/>
    <property type="molecule type" value="Genomic_DNA"/>
</dbReference>
<accession>A0A383ALL0</accession>
<reference evidence="1" key="1">
    <citation type="submission" date="2018-05" db="EMBL/GenBank/DDBJ databases">
        <authorList>
            <person name="Lanie J.A."/>
            <person name="Ng W.-L."/>
            <person name="Kazmierczak K.M."/>
            <person name="Andrzejewski T.M."/>
            <person name="Davidsen T.M."/>
            <person name="Wayne K.J."/>
            <person name="Tettelin H."/>
            <person name="Glass J.I."/>
            <person name="Rusch D."/>
            <person name="Podicherti R."/>
            <person name="Tsui H.-C.T."/>
            <person name="Winkler M.E."/>
        </authorList>
    </citation>
    <scope>NUCLEOTIDE SEQUENCE</scope>
</reference>
<dbReference type="AlphaFoldDB" id="A0A383ALL0"/>
<organism evidence="1">
    <name type="scientific">marine metagenome</name>
    <dbReference type="NCBI Taxonomy" id="408172"/>
    <lineage>
        <taxon>unclassified sequences</taxon>
        <taxon>metagenomes</taxon>
        <taxon>ecological metagenomes</taxon>
    </lineage>
</organism>
<gene>
    <name evidence="1" type="ORF">METZ01_LOCUS461561</name>
</gene>
<name>A0A383ALL0_9ZZZZ</name>
<proteinExistence type="predicted"/>
<evidence type="ECO:0000313" key="1">
    <source>
        <dbReference type="EMBL" id="SVE08707.1"/>
    </source>
</evidence>
<sequence length="37" mass="3611">MEPCEDDLAVAFLKPGTAFGGEGVGAAGAADARFVLG</sequence>